<dbReference type="AlphaFoldDB" id="A0A328TWT0"/>
<protein>
    <submittedName>
        <fullName evidence="1">Uncharacterized protein</fullName>
    </submittedName>
</protein>
<evidence type="ECO:0000313" key="1">
    <source>
        <dbReference type="EMBL" id="RAP74937.1"/>
    </source>
</evidence>
<accession>A0A328TWT0</accession>
<dbReference type="OrthoDB" id="2626815at2"/>
<keyword evidence="2" id="KW-1185">Reference proteome</keyword>
<sequence>MSQMLNKLCVKTFNNTNVITEIGVVKKVNSRTIHVDWGKKVWIYQNRDFRWIPLTAEEFGEKYGKNKFSPEALARAAELGLDIPKG</sequence>
<dbReference type="RefSeq" id="WP_112883201.1">
    <property type="nucleotide sequence ID" value="NZ_QLUW01000003.1"/>
</dbReference>
<dbReference type="Proteomes" id="UP000249260">
    <property type="component" value="Unassembled WGS sequence"/>
</dbReference>
<organism evidence="1 2">
    <name type="scientific">Paenibacillus montanisoli</name>
    <dbReference type="NCBI Taxonomy" id="2081970"/>
    <lineage>
        <taxon>Bacteria</taxon>
        <taxon>Bacillati</taxon>
        <taxon>Bacillota</taxon>
        <taxon>Bacilli</taxon>
        <taxon>Bacillales</taxon>
        <taxon>Paenibacillaceae</taxon>
        <taxon>Paenibacillus</taxon>
    </lineage>
</organism>
<comment type="caution">
    <text evidence="1">The sequence shown here is derived from an EMBL/GenBank/DDBJ whole genome shotgun (WGS) entry which is preliminary data.</text>
</comment>
<gene>
    <name evidence="1" type="ORF">DL346_16185</name>
</gene>
<proteinExistence type="predicted"/>
<evidence type="ECO:0000313" key="2">
    <source>
        <dbReference type="Proteomes" id="UP000249260"/>
    </source>
</evidence>
<name>A0A328TWT0_9BACL</name>
<reference evidence="1 2" key="1">
    <citation type="submission" date="2018-06" db="EMBL/GenBank/DDBJ databases">
        <title>Paenibacillus montanisoli sp. nov., isolated from mountain area soil.</title>
        <authorList>
            <person name="Wu M."/>
        </authorList>
    </citation>
    <scope>NUCLEOTIDE SEQUENCE [LARGE SCALE GENOMIC DNA]</scope>
    <source>
        <strain evidence="1 2">RA17</strain>
    </source>
</reference>
<dbReference type="EMBL" id="QLUW01000003">
    <property type="protein sequence ID" value="RAP74937.1"/>
    <property type="molecule type" value="Genomic_DNA"/>
</dbReference>